<protein>
    <submittedName>
        <fullName evidence="1">Uncharacterized protein</fullName>
    </submittedName>
</protein>
<accession>A0AAD1NWL5</accession>
<dbReference type="Proteomes" id="UP000825072">
    <property type="component" value="Chromosome 1"/>
</dbReference>
<name>A0AAD1NWL5_9ACTN</name>
<sequence length="73" mass="8063">MVSSDGSPITVRVPDAAIKAVTEDRNPPNHLTKSLTIKSNTLKRSGKCVIDLKYHPDPEVEKEVRGRIEKKPA</sequence>
<dbReference type="EMBL" id="AP024747">
    <property type="protein sequence ID" value="BCY26270.1"/>
    <property type="molecule type" value="Genomic_DNA"/>
</dbReference>
<evidence type="ECO:0000313" key="2">
    <source>
        <dbReference type="Proteomes" id="UP000825072"/>
    </source>
</evidence>
<reference evidence="1" key="1">
    <citation type="submission" date="2021-06" db="EMBL/GenBank/DDBJ databases">
        <title>Genome sequence of Cutibacterium modestum strain KB17-24694.</title>
        <authorList>
            <person name="Dekio I."/>
            <person name="Asahina A."/>
            <person name="Nishida M."/>
        </authorList>
    </citation>
    <scope>NUCLEOTIDE SEQUENCE</scope>
    <source>
        <strain evidence="1">KB17-24694</strain>
    </source>
</reference>
<organism evidence="1 2">
    <name type="scientific">Cutibacterium modestum</name>
    <dbReference type="NCBI Taxonomy" id="2559073"/>
    <lineage>
        <taxon>Bacteria</taxon>
        <taxon>Bacillati</taxon>
        <taxon>Actinomycetota</taxon>
        <taxon>Actinomycetes</taxon>
        <taxon>Propionibacteriales</taxon>
        <taxon>Propionibacteriaceae</taxon>
        <taxon>Cutibacterium</taxon>
    </lineage>
</organism>
<dbReference type="AlphaFoldDB" id="A0AAD1NWL5"/>
<proteinExistence type="predicted"/>
<evidence type="ECO:0000313" key="1">
    <source>
        <dbReference type="EMBL" id="BCY26270.1"/>
    </source>
</evidence>
<gene>
    <name evidence="1" type="ORF">KB1_22600</name>
</gene>